<dbReference type="NCBIfam" id="TIGR01499">
    <property type="entry name" value="folC"/>
    <property type="match status" value="1"/>
</dbReference>
<keyword evidence="2 9" id="KW-0436">Ligase</keyword>
<evidence type="ECO:0000256" key="7">
    <source>
        <dbReference type="SAM" id="MobiDB-lite"/>
    </source>
</evidence>
<accession>A0A6A7B0Q6</accession>
<organism evidence="9 10">
    <name type="scientific">Plenodomus tracheiphilus IPT5</name>
    <dbReference type="NCBI Taxonomy" id="1408161"/>
    <lineage>
        <taxon>Eukaryota</taxon>
        <taxon>Fungi</taxon>
        <taxon>Dikarya</taxon>
        <taxon>Ascomycota</taxon>
        <taxon>Pezizomycotina</taxon>
        <taxon>Dothideomycetes</taxon>
        <taxon>Pleosporomycetidae</taxon>
        <taxon>Pleosporales</taxon>
        <taxon>Pleosporineae</taxon>
        <taxon>Leptosphaeriaceae</taxon>
        <taxon>Plenodomus</taxon>
    </lineage>
</organism>
<dbReference type="Pfam" id="PF08245">
    <property type="entry name" value="Mur_ligase_M"/>
    <property type="match status" value="1"/>
</dbReference>
<evidence type="ECO:0000256" key="2">
    <source>
        <dbReference type="ARBA" id="ARBA00022598"/>
    </source>
</evidence>
<keyword evidence="5" id="KW-0067">ATP-binding</keyword>
<feature type="region of interest" description="Disordered" evidence="7">
    <location>
        <begin position="584"/>
        <end position="622"/>
    </location>
</feature>
<feature type="region of interest" description="Disordered" evidence="7">
    <location>
        <begin position="468"/>
        <end position="504"/>
    </location>
</feature>
<keyword evidence="6" id="KW-0460">Magnesium</keyword>
<dbReference type="OrthoDB" id="5212574at2759"/>
<feature type="domain" description="Mur ligase central" evidence="8">
    <location>
        <begin position="27"/>
        <end position="172"/>
    </location>
</feature>
<dbReference type="SUPFAM" id="SSF53623">
    <property type="entry name" value="MurD-like peptide ligases, catalytic domain"/>
    <property type="match status" value="1"/>
</dbReference>
<dbReference type="EMBL" id="MU006321">
    <property type="protein sequence ID" value="KAF2847985.1"/>
    <property type="molecule type" value="Genomic_DNA"/>
</dbReference>
<proteinExistence type="inferred from homology"/>
<dbReference type="InterPro" id="IPR018109">
    <property type="entry name" value="Folylpolyglutamate_synth_CS"/>
</dbReference>
<reference evidence="9" key="1">
    <citation type="submission" date="2020-01" db="EMBL/GenBank/DDBJ databases">
        <authorList>
            <consortium name="DOE Joint Genome Institute"/>
            <person name="Haridas S."/>
            <person name="Albert R."/>
            <person name="Binder M."/>
            <person name="Bloem J."/>
            <person name="Labutti K."/>
            <person name="Salamov A."/>
            <person name="Andreopoulos B."/>
            <person name="Baker S.E."/>
            <person name="Barry K."/>
            <person name="Bills G."/>
            <person name="Bluhm B.H."/>
            <person name="Cannon C."/>
            <person name="Castanera R."/>
            <person name="Culley D.E."/>
            <person name="Daum C."/>
            <person name="Ezra D."/>
            <person name="Gonzalez J.B."/>
            <person name="Henrissat B."/>
            <person name="Kuo A."/>
            <person name="Liang C."/>
            <person name="Lipzen A."/>
            <person name="Lutzoni F."/>
            <person name="Magnuson J."/>
            <person name="Mondo S."/>
            <person name="Nolan M."/>
            <person name="Ohm R."/>
            <person name="Pangilinan J."/>
            <person name="Park H.-J."/>
            <person name="Ramirez L."/>
            <person name="Alfaro M."/>
            <person name="Sun H."/>
            <person name="Tritt A."/>
            <person name="Yoshinaga Y."/>
            <person name="Zwiers L.-H."/>
            <person name="Turgeon B.G."/>
            <person name="Goodwin S.B."/>
            <person name="Spatafora J.W."/>
            <person name="Crous P.W."/>
            <person name="Grigoriev I.V."/>
        </authorList>
    </citation>
    <scope>NUCLEOTIDE SEQUENCE</scope>
    <source>
        <strain evidence="9">IPT5</strain>
    </source>
</reference>
<dbReference type="InterPro" id="IPR036565">
    <property type="entry name" value="Mur-like_cat_sf"/>
</dbReference>
<dbReference type="SUPFAM" id="SSF53244">
    <property type="entry name" value="MurD-like peptide ligases, peptide-binding domain"/>
    <property type="match status" value="1"/>
</dbReference>
<dbReference type="InterPro" id="IPR001645">
    <property type="entry name" value="Folylpolyglutamate_synth"/>
</dbReference>
<evidence type="ECO:0000259" key="8">
    <source>
        <dbReference type="Pfam" id="PF08245"/>
    </source>
</evidence>
<dbReference type="Proteomes" id="UP000799423">
    <property type="component" value="Unassembled WGS sequence"/>
</dbReference>
<name>A0A6A7B0Q6_9PLEO</name>
<sequence>MAKIQPGLERISQLLKNVQFPWKAIHVAGTNGKGSICHYASSLLKSKTIKCGKFTSPHLIDRWDCISIDNEPVNKKLFGKIEKHYTMLNSKENINASPFEILTATAFHIFNEENVEIGVVEVGMGGKLDATNILQNQVISVISKIARDHETFLGNTLEEIALHKAGILRPNTPYVVNPLNEWNVHDVIEQYAEEIGAGPRLTGHDPDLEPLYSTRGWSNVAPRLQPFQRDNVVLAILAAQEASRSLNLNFRPSQVAMMLKDLKKEPIRGRCEFIYAQPVFGQHMRLGRRILVDGAHNPDAAIVLDEYVHANQRLKPINDQRPPSGKWPVTWVLAMTEGKNARQYLEHLLKPGDNVVTTSFGPVEGMPWVKPMNPKELLTIAESVEPGIFGVHMPEAGPLRALCAAKHLTDGDQPIVLTGSLYLVGDLHRELRPRTGAVYWTDPKHEEDRAMFQEMLEEERIRVKMALSRAGDEDTDPIGPIPVHATEEQKRRMEERQRRNQTQEQIRAVDEELKRLEEEAEQDINPLLSLHLDQTAASHPKTEGQEEQVGDASNTPLSQRYARSLDEIRNKIHALQASARVITTTDQPILKQREQKIASSGTEEEVSNEADKEKASDVPISA</sequence>
<dbReference type="GO" id="GO:0005739">
    <property type="term" value="C:mitochondrion"/>
    <property type="evidence" value="ECO:0007669"/>
    <property type="project" value="TreeGrafter"/>
</dbReference>
<dbReference type="GO" id="GO:0004326">
    <property type="term" value="F:tetrahydrofolylpolyglutamate synthase activity"/>
    <property type="evidence" value="ECO:0007669"/>
    <property type="project" value="InterPro"/>
</dbReference>
<dbReference type="AlphaFoldDB" id="A0A6A7B0Q6"/>
<keyword evidence="10" id="KW-1185">Reference proteome</keyword>
<feature type="compositionally biased region" description="Basic and acidic residues" evidence="7">
    <location>
        <begin position="485"/>
        <end position="498"/>
    </location>
</feature>
<dbReference type="PROSITE" id="PS01012">
    <property type="entry name" value="FOLYLPOLYGLU_SYNT_2"/>
    <property type="match status" value="1"/>
</dbReference>
<evidence type="ECO:0000313" key="9">
    <source>
        <dbReference type="EMBL" id="KAF2847985.1"/>
    </source>
</evidence>
<comment type="similarity">
    <text evidence="1">Belongs to the folylpolyglutamate synthase family.</text>
</comment>
<dbReference type="GO" id="GO:0046872">
    <property type="term" value="F:metal ion binding"/>
    <property type="evidence" value="ECO:0007669"/>
    <property type="project" value="UniProtKB-KW"/>
</dbReference>
<evidence type="ECO:0000256" key="5">
    <source>
        <dbReference type="ARBA" id="ARBA00022840"/>
    </source>
</evidence>
<gene>
    <name evidence="9" type="ORF">T440DRAFT_557007</name>
</gene>
<dbReference type="GO" id="GO:0008841">
    <property type="term" value="F:dihydrofolate synthase activity"/>
    <property type="evidence" value="ECO:0007669"/>
    <property type="project" value="TreeGrafter"/>
</dbReference>
<feature type="region of interest" description="Disordered" evidence="7">
    <location>
        <begin position="536"/>
        <end position="556"/>
    </location>
</feature>
<dbReference type="GO" id="GO:0005829">
    <property type="term" value="C:cytosol"/>
    <property type="evidence" value="ECO:0007669"/>
    <property type="project" value="TreeGrafter"/>
</dbReference>
<evidence type="ECO:0000313" key="10">
    <source>
        <dbReference type="Proteomes" id="UP000799423"/>
    </source>
</evidence>
<dbReference type="Gene3D" id="3.40.1190.10">
    <property type="entry name" value="Mur-like, catalytic domain"/>
    <property type="match status" value="1"/>
</dbReference>
<protein>
    <submittedName>
        <fullName evidence="9">Mur ligase</fullName>
    </submittedName>
</protein>
<evidence type="ECO:0000256" key="1">
    <source>
        <dbReference type="ARBA" id="ARBA00008276"/>
    </source>
</evidence>
<evidence type="ECO:0000256" key="6">
    <source>
        <dbReference type="ARBA" id="ARBA00022842"/>
    </source>
</evidence>
<dbReference type="InterPro" id="IPR036615">
    <property type="entry name" value="Mur_ligase_C_dom_sf"/>
</dbReference>
<dbReference type="PANTHER" id="PTHR11136">
    <property type="entry name" value="FOLYLPOLYGLUTAMATE SYNTHASE-RELATED"/>
    <property type="match status" value="1"/>
</dbReference>
<dbReference type="InterPro" id="IPR013221">
    <property type="entry name" value="Mur_ligase_cen"/>
</dbReference>
<dbReference type="Gene3D" id="3.90.190.20">
    <property type="entry name" value="Mur ligase, C-terminal domain"/>
    <property type="match status" value="1"/>
</dbReference>
<evidence type="ECO:0000256" key="4">
    <source>
        <dbReference type="ARBA" id="ARBA00022741"/>
    </source>
</evidence>
<keyword evidence="4" id="KW-0547">Nucleotide-binding</keyword>
<dbReference type="PANTHER" id="PTHR11136:SF0">
    <property type="entry name" value="DIHYDROFOLATE SYNTHETASE-RELATED"/>
    <property type="match status" value="1"/>
</dbReference>
<evidence type="ECO:0000256" key="3">
    <source>
        <dbReference type="ARBA" id="ARBA00022723"/>
    </source>
</evidence>
<keyword evidence="3" id="KW-0479">Metal-binding</keyword>
<dbReference type="GO" id="GO:0005524">
    <property type="term" value="F:ATP binding"/>
    <property type="evidence" value="ECO:0007669"/>
    <property type="project" value="UniProtKB-KW"/>
</dbReference>
<dbReference type="UniPathway" id="UPA00850"/>